<proteinExistence type="predicted"/>
<gene>
    <name evidence="2" type="ORF">AXF42_Ash008524</name>
</gene>
<evidence type="ECO:0000256" key="1">
    <source>
        <dbReference type="SAM" id="MobiDB-lite"/>
    </source>
</evidence>
<dbReference type="Proteomes" id="UP000236161">
    <property type="component" value="Unassembled WGS sequence"/>
</dbReference>
<organism evidence="2 3">
    <name type="scientific">Apostasia shenzhenica</name>
    <dbReference type="NCBI Taxonomy" id="1088818"/>
    <lineage>
        <taxon>Eukaryota</taxon>
        <taxon>Viridiplantae</taxon>
        <taxon>Streptophyta</taxon>
        <taxon>Embryophyta</taxon>
        <taxon>Tracheophyta</taxon>
        <taxon>Spermatophyta</taxon>
        <taxon>Magnoliopsida</taxon>
        <taxon>Liliopsida</taxon>
        <taxon>Asparagales</taxon>
        <taxon>Orchidaceae</taxon>
        <taxon>Apostasioideae</taxon>
        <taxon>Apostasia</taxon>
    </lineage>
</organism>
<feature type="region of interest" description="Disordered" evidence="1">
    <location>
        <begin position="122"/>
        <end position="180"/>
    </location>
</feature>
<protein>
    <submittedName>
        <fullName evidence="2">Uncharacterized protein</fullName>
    </submittedName>
</protein>
<evidence type="ECO:0000313" key="3">
    <source>
        <dbReference type="Proteomes" id="UP000236161"/>
    </source>
</evidence>
<feature type="compositionally biased region" description="Low complexity" evidence="1">
    <location>
        <begin position="143"/>
        <end position="161"/>
    </location>
</feature>
<dbReference type="AlphaFoldDB" id="A0A2I0B1P8"/>
<sequence length="180" mass="19592">MKSGTSLIIPRHASIAPTFLLLRRSRRSPGSTLSISSSGITRPSLFLRGKKKKEPRAALPRAGFRPTQISSALHVDLLFRCHTSIPFPPRGEEKRRPHRGPASPIALASITVDLLLRRHTSIPFPGRGEEKRARAASLRAGFRPMPVSSSPSPSSRVQGSPESFRVQDHLGSKDDPGLGI</sequence>
<feature type="compositionally biased region" description="Basic and acidic residues" evidence="1">
    <location>
        <begin position="165"/>
        <end position="180"/>
    </location>
</feature>
<accession>A0A2I0B1P8</accession>
<reference evidence="2 3" key="1">
    <citation type="journal article" date="2017" name="Nature">
        <title>The Apostasia genome and the evolution of orchids.</title>
        <authorList>
            <person name="Zhang G.Q."/>
            <person name="Liu K.W."/>
            <person name="Li Z."/>
            <person name="Lohaus R."/>
            <person name="Hsiao Y.Y."/>
            <person name="Niu S.C."/>
            <person name="Wang J.Y."/>
            <person name="Lin Y.C."/>
            <person name="Xu Q."/>
            <person name="Chen L.J."/>
            <person name="Yoshida K."/>
            <person name="Fujiwara S."/>
            <person name="Wang Z.W."/>
            <person name="Zhang Y.Q."/>
            <person name="Mitsuda N."/>
            <person name="Wang M."/>
            <person name="Liu G.H."/>
            <person name="Pecoraro L."/>
            <person name="Huang H.X."/>
            <person name="Xiao X.J."/>
            <person name="Lin M."/>
            <person name="Wu X.Y."/>
            <person name="Wu W.L."/>
            <person name="Chen Y.Y."/>
            <person name="Chang S.B."/>
            <person name="Sakamoto S."/>
            <person name="Ohme-Takagi M."/>
            <person name="Yagi M."/>
            <person name="Zeng S.J."/>
            <person name="Shen C.Y."/>
            <person name="Yeh C.M."/>
            <person name="Luo Y.B."/>
            <person name="Tsai W.C."/>
            <person name="Van de Peer Y."/>
            <person name="Liu Z.J."/>
        </authorList>
    </citation>
    <scope>NUCLEOTIDE SEQUENCE [LARGE SCALE GENOMIC DNA]</scope>
    <source>
        <strain evidence="3">cv. Shenzhen</strain>
        <tissue evidence="2">Stem</tissue>
    </source>
</reference>
<dbReference type="EMBL" id="KZ451923">
    <property type="protein sequence ID" value="PKA61694.1"/>
    <property type="molecule type" value="Genomic_DNA"/>
</dbReference>
<feature type="region of interest" description="Disordered" evidence="1">
    <location>
        <begin position="44"/>
        <end position="63"/>
    </location>
</feature>
<evidence type="ECO:0000313" key="2">
    <source>
        <dbReference type="EMBL" id="PKA61694.1"/>
    </source>
</evidence>
<keyword evidence="3" id="KW-1185">Reference proteome</keyword>
<name>A0A2I0B1P8_9ASPA</name>